<feature type="non-terminal residue" evidence="1">
    <location>
        <position position="214"/>
    </location>
</feature>
<gene>
    <name evidence="1" type="ORF">WMO40_24095</name>
</gene>
<reference evidence="1" key="1">
    <citation type="submission" date="2024-03" db="EMBL/GenBank/DDBJ databases">
        <title>Human intestinal bacterial collection.</title>
        <authorList>
            <person name="Pauvert C."/>
            <person name="Hitch T.C.A."/>
            <person name="Clavel T."/>
        </authorList>
    </citation>
    <scope>NUCLEOTIDE SEQUENCE</scope>
    <source>
        <strain evidence="1">CLA-AA-H227</strain>
    </source>
</reference>
<keyword evidence="2" id="KW-1185">Reference proteome</keyword>
<evidence type="ECO:0000313" key="1">
    <source>
        <dbReference type="EMBL" id="MEQ2529748.1"/>
    </source>
</evidence>
<comment type="caution">
    <text evidence="1">The sequence shown here is derived from an EMBL/GenBank/DDBJ whole genome shotgun (WGS) entry which is preliminary data.</text>
</comment>
<protein>
    <submittedName>
        <fullName evidence="1">Transposase</fullName>
    </submittedName>
</protein>
<dbReference type="Proteomes" id="UP001439875">
    <property type="component" value="Unassembled WGS sequence"/>
</dbReference>
<dbReference type="EMBL" id="JBBMEW010000075">
    <property type="protein sequence ID" value="MEQ2529748.1"/>
    <property type="molecule type" value="Genomic_DNA"/>
</dbReference>
<organism evidence="1 2">
    <name type="scientific">Robertmurraya yapensis</name>
    <name type="common">ex Hitch et al 2024</name>
    <dbReference type="NCBI Taxonomy" id="3133160"/>
    <lineage>
        <taxon>Bacteria</taxon>
        <taxon>Bacillati</taxon>
        <taxon>Bacillota</taxon>
        <taxon>Bacilli</taxon>
        <taxon>Bacillales</taxon>
        <taxon>Bacillaceae</taxon>
        <taxon>Robertmurraya</taxon>
    </lineage>
</organism>
<evidence type="ECO:0000313" key="2">
    <source>
        <dbReference type="Proteomes" id="UP001439875"/>
    </source>
</evidence>
<accession>A0ACC6SIV5</accession>
<feature type="non-terminal residue" evidence="1">
    <location>
        <position position="1"/>
    </location>
</feature>
<proteinExistence type="predicted"/>
<name>A0ACC6SIV5_9BACI</name>
<sequence length="214" mass="25104">IDNHECMTLGSIQTPDCKTLDNMDKNLVDWYSCYLISRKDKLQSLSRTVVADAFFSKETFVTPMCENGFHVISRFRNDVVLYYPTLEKKTGKRGHPKWFDGRIDFANLDLTRCKEYEVNKGKLYGLRVYAKAFKRYVSLAIWYPMDGRTDKWQLYFSTDDSMDGREVLDYYRTRFQLEFCFRDGKQHAGITSCQSTAFRKLDFHFNASLAAVNL</sequence>